<evidence type="ECO:0000256" key="4">
    <source>
        <dbReference type="SAM" id="SignalP"/>
    </source>
</evidence>
<dbReference type="STRING" id="204669.Acid345_4021"/>
<feature type="chain" id="PRO_5004191556" evidence="4">
    <location>
        <begin position="20"/>
        <end position="345"/>
    </location>
</feature>
<feature type="coiled-coil region" evidence="3">
    <location>
        <begin position="89"/>
        <end position="142"/>
    </location>
</feature>
<dbReference type="GO" id="GO:0030313">
    <property type="term" value="C:cell envelope"/>
    <property type="evidence" value="ECO:0007669"/>
    <property type="project" value="UniProtKB-SubCell"/>
</dbReference>
<dbReference type="InterPro" id="IPR050465">
    <property type="entry name" value="UPF0194_transport"/>
</dbReference>
<dbReference type="Proteomes" id="UP000002432">
    <property type="component" value="Chromosome"/>
</dbReference>
<evidence type="ECO:0000256" key="2">
    <source>
        <dbReference type="ARBA" id="ARBA00023054"/>
    </source>
</evidence>
<name>Q1IJC9_KORVE</name>
<evidence type="ECO:0000259" key="5">
    <source>
        <dbReference type="Pfam" id="PF25881"/>
    </source>
</evidence>
<accession>Q1IJC9</accession>
<dbReference type="AlphaFoldDB" id="Q1IJC9"/>
<proteinExistence type="predicted"/>
<evidence type="ECO:0000256" key="1">
    <source>
        <dbReference type="ARBA" id="ARBA00004196"/>
    </source>
</evidence>
<dbReference type="EnsemblBacteria" id="ABF43021">
    <property type="protein sequence ID" value="ABF43021"/>
    <property type="gene ID" value="Acid345_4021"/>
</dbReference>
<evidence type="ECO:0000313" key="6">
    <source>
        <dbReference type="EMBL" id="ABF43021.1"/>
    </source>
</evidence>
<dbReference type="Gene3D" id="2.40.30.170">
    <property type="match status" value="1"/>
</dbReference>
<evidence type="ECO:0000256" key="3">
    <source>
        <dbReference type="SAM" id="Coils"/>
    </source>
</evidence>
<gene>
    <name evidence="6" type="ordered locus">Acid345_4021</name>
</gene>
<feature type="signal peptide" evidence="4">
    <location>
        <begin position="1"/>
        <end position="19"/>
    </location>
</feature>
<protein>
    <submittedName>
        <fullName evidence="6">Secretion protein HlyD</fullName>
    </submittedName>
</protein>
<dbReference type="Pfam" id="PF25881">
    <property type="entry name" value="HH_YBHG"/>
    <property type="match status" value="1"/>
</dbReference>
<dbReference type="InterPro" id="IPR059052">
    <property type="entry name" value="HH_YbhG-like"/>
</dbReference>
<dbReference type="eggNOG" id="COG0845">
    <property type="taxonomic scope" value="Bacteria"/>
</dbReference>
<reference evidence="6 7" key="1">
    <citation type="journal article" date="2009" name="Appl. Environ. Microbiol.">
        <title>Three genomes from the phylum Acidobacteria provide insight into the lifestyles of these microorganisms in soils.</title>
        <authorList>
            <person name="Ward N.L."/>
            <person name="Challacombe J.F."/>
            <person name="Janssen P.H."/>
            <person name="Henrissat B."/>
            <person name="Coutinho P.M."/>
            <person name="Wu M."/>
            <person name="Xie G."/>
            <person name="Haft D.H."/>
            <person name="Sait M."/>
            <person name="Badger J."/>
            <person name="Barabote R.D."/>
            <person name="Bradley B."/>
            <person name="Brettin T.S."/>
            <person name="Brinkac L.M."/>
            <person name="Bruce D."/>
            <person name="Creasy T."/>
            <person name="Daugherty S.C."/>
            <person name="Davidsen T.M."/>
            <person name="DeBoy R.T."/>
            <person name="Detter J.C."/>
            <person name="Dodson R.J."/>
            <person name="Durkin A.S."/>
            <person name="Ganapathy A."/>
            <person name="Gwinn-Giglio M."/>
            <person name="Han C.S."/>
            <person name="Khouri H."/>
            <person name="Kiss H."/>
            <person name="Kothari S.P."/>
            <person name="Madupu R."/>
            <person name="Nelson K.E."/>
            <person name="Nelson W.C."/>
            <person name="Paulsen I."/>
            <person name="Penn K."/>
            <person name="Ren Q."/>
            <person name="Rosovitz M.J."/>
            <person name="Selengut J.D."/>
            <person name="Shrivastava S."/>
            <person name="Sullivan S.A."/>
            <person name="Tapia R."/>
            <person name="Thompson L.S."/>
            <person name="Watkins K.L."/>
            <person name="Yang Q."/>
            <person name="Yu C."/>
            <person name="Zafar N."/>
            <person name="Zhou L."/>
            <person name="Kuske C.R."/>
        </authorList>
    </citation>
    <scope>NUCLEOTIDE SEQUENCE [LARGE SCALE GENOMIC DNA]</scope>
    <source>
        <strain evidence="6 7">Ellin345</strain>
    </source>
</reference>
<evidence type="ECO:0000313" key="7">
    <source>
        <dbReference type="Proteomes" id="UP000002432"/>
    </source>
</evidence>
<feature type="domain" description="YbhG-like alpha-helical hairpin" evidence="5">
    <location>
        <begin position="87"/>
        <end position="216"/>
    </location>
</feature>
<dbReference type="Gene3D" id="2.40.50.100">
    <property type="match status" value="1"/>
</dbReference>
<dbReference type="PANTHER" id="PTHR32347">
    <property type="entry name" value="EFFLUX SYSTEM COMPONENT YKNX-RELATED"/>
    <property type="match status" value="1"/>
</dbReference>
<sequence>MKKRIFTIGAAILVTASTATVIWGHSARQARESVVQKNTADWIVAGAGRVEPESEDIKLGAELSGKLKSVYVEEGDRVKQGQLLAELENADYHAQVASAQAEVHETEAQLRKVVNGARREERREALSTVEQARAVMNNSESEMLRRQKLYEAGVISREEAEQYAKEYDVAKAKFQEVSEHHKLVDETAREEDRDIATANLLAARARLEQAQAMLAKTFVRSPIEGTVLRKHHRLGESVSNGSTVPDPIVTIGATERLRVRVDVDEADVSKLTVGQKAYVTADAYGDKRFRGHIVRIGQELGRKNVRTDEPTERVDMKILETMIELDGGDELPIGLRVNTFIVPKS</sequence>
<keyword evidence="2 3" id="KW-0175">Coiled coil</keyword>
<dbReference type="KEGG" id="aba:Acid345_4021"/>
<dbReference type="EMBL" id="CP000360">
    <property type="protein sequence ID" value="ABF43021.1"/>
    <property type="molecule type" value="Genomic_DNA"/>
</dbReference>
<keyword evidence="7" id="KW-1185">Reference proteome</keyword>
<dbReference type="RefSeq" id="WP_011524820.1">
    <property type="nucleotide sequence ID" value="NC_008009.1"/>
</dbReference>
<comment type="subcellular location">
    <subcellularLocation>
        <location evidence="1">Cell envelope</location>
    </subcellularLocation>
</comment>
<organism evidence="6 7">
    <name type="scientific">Koribacter versatilis (strain Ellin345)</name>
    <dbReference type="NCBI Taxonomy" id="204669"/>
    <lineage>
        <taxon>Bacteria</taxon>
        <taxon>Pseudomonadati</taxon>
        <taxon>Acidobacteriota</taxon>
        <taxon>Terriglobia</taxon>
        <taxon>Terriglobales</taxon>
        <taxon>Candidatus Korobacteraceae</taxon>
        <taxon>Candidatus Korobacter</taxon>
    </lineage>
</organism>
<dbReference type="HOGENOM" id="CLU_018816_6_3_0"/>
<dbReference type="SUPFAM" id="SSF111369">
    <property type="entry name" value="HlyD-like secretion proteins"/>
    <property type="match status" value="2"/>
</dbReference>
<keyword evidence="4" id="KW-0732">Signal</keyword>